<dbReference type="InterPro" id="IPR002446">
    <property type="entry name" value="Lipocalin_bac"/>
</dbReference>
<evidence type="ECO:0000256" key="1">
    <source>
        <dbReference type="ARBA" id="ARBA00006889"/>
    </source>
</evidence>
<dbReference type="OrthoDB" id="9793905at2"/>
<evidence type="ECO:0000256" key="2">
    <source>
        <dbReference type="PIRNR" id="PIRNR036893"/>
    </source>
</evidence>
<dbReference type="RefSeq" id="WP_112926475.1">
    <property type="nucleotide sequence ID" value="NZ_CP029556.1"/>
</dbReference>
<dbReference type="EMBL" id="CP029556">
    <property type="protein sequence ID" value="AXA84262.1"/>
    <property type="molecule type" value="Genomic_DNA"/>
</dbReference>
<keyword evidence="2" id="KW-0472">Membrane</keyword>
<feature type="domain" description="Lipocalin/cytosolic fatty-acid binding" evidence="3">
    <location>
        <begin position="11"/>
        <end position="156"/>
    </location>
</feature>
<dbReference type="GO" id="GO:0009279">
    <property type="term" value="C:cell outer membrane"/>
    <property type="evidence" value="ECO:0007669"/>
    <property type="project" value="UniProtKB-SubCell"/>
</dbReference>
<evidence type="ECO:0000313" key="4">
    <source>
        <dbReference type="EMBL" id="AXA84262.1"/>
    </source>
</evidence>
<keyword evidence="2" id="KW-0998">Cell outer membrane</keyword>
<protein>
    <recommendedName>
        <fullName evidence="2">Outer membrane lipoprotein Blc</fullName>
    </recommendedName>
</protein>
<reference evidence="5" key="1">
    <citation type="submission" date="2018-05" db="EMBL/GenBank/DDBJ databases">
        <title>Luteimonas pekinense sp. nov., isolated from human Meibomian gland secretions, Beijing, China.</title>
        <authorList>
            <person name="Wen T."/>
            <person name="Bai H."/>
            <person name="Lv H."/>
        </authorList>
    </citation>
    <scope>NUCLEOTIDE SEQUENCE [LARGE SCALE GENOMIC DNA]</scope>
    <source>
        <strain evidence="5">83-4</strain>
    </source>
</reference>
<keyword evidence="5" id="KW-1185">Reference proteome</keyword>
<sequence length="164" mass="18931">MSDEVITVEHVELPRYLGTWYEIARKPMWAEDREARDVTATYELKDNGRVRVLNSCLNDEGEVEQSEGEALPLDTTNAKLSVSFMPKALRWVPFTQGDYWIMRLEPGYNIALVGTPNRKYLWLLARDAQLDESTVRDWLHYAAEDGFDISDIIRPVQSGTVHRE</sequence>
<dbReference type="InterPro" id="IPR000566">
    <property type="entry name" value="Lipocln_cytosolic_FA-bd_dom"/>
</dbReference>
<dbReference type="InterPro" id="IPR047202">
    <property type="entry name" value="Lipocalin_Blc-like_dom"/>
</dbReference>
<dbReference type="PANTHER" id="PTHR10612:SF34">
    <property type="entry name" value="APOLIPOPROTEIN D"/>
    <property type="match status" value="1"/>
</dbReference>
<comment type="similarity">
    <text evidence="1 2">Belongs to the calycin superfamily. Lipocalin family.</text>
</comment>
<dbReference type="GO" id="GO:0006950">
    <property type="term" value="P:response to stress"/>
    <property type="evidence" value="ECO:0007669"/>
    <property type="project" value="UniProtKB-ARBA"/>
</dbReference>
<dbReference type="PRINTS" id="PR01171">
    <property type="entry name" value="BCTLIPOCALIN"/>
</dbReference>
<gene>
    <name evidence="4" type="ORF">DCD74_05750</name>
</gene>
<comment type="subcellular location">
    <subcellularLocation>
        <location evidence="2">Cell outer membrane</location>
    </subcellularLocation>
</comment>
<keyword evidence="2" id="KW-0446">Lipid-binding</keyword>
<dbReference type="AlphaFoldDB" id="A0A344J5F2"/>
<dbReference type="InterPro" id="IPR012674">
    <property type="entry name" value="Calycin"/>
</dbReference>
<dbReference type="GO" id="GO:0008289">
    <property type="term" value="F:lipid binding"/>
    <property type="evidence" value="ECO:0007669"/>
    <property type="project" value="UniProtKB-UniRule"/>
</dbReference>
<dbReference type="CDD" id="cd19438">
    <property type="entry name" value="lipocalin_Blc-like"/>
    <property type="match status" value="1"/>
</dbReference>
<proteinExistence type="inferred from homology"/>
<dbReference type="SUPFAM" id="SSF50814">
    <property type="entry name" value="Lipocalins"/>
    <property type="match status" value="1"/>
</dbReference>
<dbReference type="PIRSF" id="PIRSF036893">
    <property type="entry name" value="Lipocalin_ApoD"/>
    <property type="match status" value="1"/>
</dbReference>
<evidence type="ECO:0000313" key="5">
    <source>
        <dbReference type="Proteomes" id="UP000251842"/>
    </source>
</evidence>
<name>A0A344J5F2_9GAMM</name>
<comment type="function">
    <text evidence="2">Involved in the storage or transport of lipids necessary for membrane maintenance under stressful conditions. Displays a binding preference for lysophospholipids.</text>
</comment>
<organism evidence="4 5">
    <name type="scientific">Solilutibacter oculi</name>
    <dbReference type="NCBI Taxonomy" id="2698682"/>
    <lineage>
        <taxon>Bacteria</taxon>
        <taxon>Pseudomonadati</taxon>
        <taxon>Pseudomonadota</taxon>
        <taxon>Gammaproteobacteria</taxon>
        <taxon>Lysobacterales</taxon>
        <taxon>Lysobacteraceae</taxon>
        <taxon>Solilutibacter</taxon>
    </lineage>
</organism>
<dbReference type="Gene3D" id="2.40.128.20">
    <property type="match status" value="1"/>
</dbReference>
<dbReference type="InterPro" id="IPR022271">
    <property type="entry name" value="Lipocalin_ApoD"/>
</dbReference>
<comment type="subunit">
    <text evidence="2">Homodimer.</text>
</comment>
<dbReference type="Pfam" id="PF08212">
    <property type="entry name" value="Lipocalin_2"/>
    <property type="match status" value="1"/>
</dbReference>
<evidence type="ECO:0000259" key="3">
    <source>
        <dbReference type="Pfam" id="PF08212"/>
    </source>
</evidence>
<keyword evidence="2" id="KW-0449">Lipoprotein</keyword>
<dbReference type="PANTHER" id="PTHR10612">
    <property type="entry name" value="APOLIPOPROTEIN D"/>
    <property type="match status" value="1"/>
</dbReference>
<dbReference type="Proteomes" id="UP000251842">
    <property type="component" value="Chromosome"/>
</dbReference>
<dbReference type="KEGG" id="lue:DCD74_05750"/>
<accession>A0A344J5F2</accession>